<accession>K0X1V7</accession>
<reference evidence="1 2" key="1">
    <citation type="submission" date="2012-08" db="EMBL/GenBank/DDBJ databases">
        <title>The Genome Sequence of Barnesiella intestinihominis YIT 11860.</title>
        <authorList>
            <consortium name="The Broad Institute Genome Sequencing Platform"/>
            <person name="Earl A."/>
            <person name="Ward D."/>
            <person name="Feldgarden M."/>
            <person name="Gevers D."/>
            <person name="Morotomi M."/>
            <person name="Walker B."/>
            <person name="Young S.K."/>
            <person name="Zeng Q."/>
            <person name="Gargeya S."/>
            <person name="Fitzgerald M."/>
            <person name="Haas B."/>
            <person name="Abouelleil A."/>
            <person name="Alvarado L."/>
            <person name="Arachchi H.M."/>
            <person name="Berlin A.M."/>
            <person name="Chapman S.B."/>
            <person name="Goldberg J."/>
            <person name="Griggs A."/>
            <person name="Gujja S."/>
            <person name="Hansen M."/>
            <person name="Howarth C."/>
            <person name="Imamovic A."/>
            <person name="Larimer J."/>
            <person name="McCowen C."/>
            <person name="Montmayeur A."/>
            <person name="Murphy C."/>
            <person name="Neiman D."/>
            <person name="Pearson M."/>
            <person name="Priest M."/>
            <person name="Roberts A."/>
            <person name="Saif S."/>
            <person name="Shea T."/>
            <person name="Sisk P."/>
            <person name="Sykes S."/>
            <person name="Wortman J."/>
            <person name="Nusbaum C."/>
            <person name="Birren B."/>
        </authorList>
    </citation>
    <scope>NUCLEOTIDE SEQUENCE [LARGE SCALE GENOMIC DNA]</scope>
    <source>
        <strain evidence="1 2">YIT 11860</strain>
    </source>
</reference>
<name>K0X1V7_9BACT</name>
<dbReference type="EMBL" id="ADLE01000008">
    <property type="protein sequence ID" value="EJZ64516.1"/>
    <property type="molecule type" value="Genomic_DNA"/>
</dbReference>
<dbReference type="GeneID" id="77848296"/>
<evidence type="ECO:0008006" key="3">
    <source>
        <dbReference type="Google" id="ProtNLM"/>
    </source>
</evidence>
<sequence>MYHRLRVGLLVVFCLSIGNLFGLFAQHSTDYYSLSMVGNAGNGIFAPYYLSANKHGLVTHSKSGYLRASVFKGLEMNKRFSYEFGIDLVGLMSSTSPVSYYSDGNLKTYNPGVSSFLIQQAYIGMKYRMIFISAGCRELTDEVVNFELSSGGLVWSGNARPIPQVRAGFIDFVDIPFTKGWVQIKGELAYGKFMDNDFLRDHYNYYNQYITTDALYHHKSISFRSNPDKPFVVTIGAELAAQFGGTKRYYKEGVLIDSLTMKSPTRLKDFFKILFPSSGDGQSNKGDQAYYYGNHVGQWNLSAEYRFKNNSSVRGYFEWYYDDASGMGKFNGWDGLWGLEYKSGKKNWLSNVVLEYLDMTNQSGPLNWCPSDYNDPKLDIEATGADDYYNNYFYNGWAHYGLSNGTAMAKSLLYNTDGYMRYKHNRIRGVHLGASGYIAPEWKYKILASYRTSWGTTFLPLADTQHDMSGLIECVYSPIKLSGWSFSVSLAGDWGELYGDKWGVAIGIRKSGILTIGK</sequence>
<dbReference type="PATRIC" id="fig|742726.3.peg.1057"/>
<evidence type="ECO:0000313" key="2">
    <source>
        <dbReference type="Proteomes" id="UP000006044"/>
    </source>
</evidence>
<evidence type="ECO:0000313" key="1">
    <source>
        <dbReference type="EMBL" id="EJZ64516.1"/>
    </source>
</evidence>
<comment type="caution">
    <text evidence="1">The sequence shown here is derived from an EMBL/GenBank/DDBJ whole genome shotgun (WGS) entry which is preliminary data.</text>
</comment>
<organism evidence="1 2">
    <name type="scientific">Barnesiella intestinihominis YIT 11860</name>
    <dbReference type="NCBI Taxonomy" id="742726"/>
    <lineage>
        <taxon>Bacteria</taxon>
        <taxon>Pseudomonadati</taxon>
        <taxon>Bacteroidota</taxon>
        <taxon>Bacteroidia</taxon>
        <taxon>Bacteroidales</taxon>
        <taxon>Barnesiellaceae</taxon>
        <taxon>Barnesiella</taxon>
    </lineage>
</organism>
<dbReference type="AlphaFoldDB" id="K0X1V7"/>
<dbReference type="HOGENOM" id="CLU_038260_0_0_10"/>
<gene>
    <name evidence="1" type="ORF">HMPREF9448_00993</name>
</gene>
<keyword evidence="2" id="KW-1185">Reference proteome</keyword>
<dbReference type="Gene3D" id="2.40.160.130">
    <property type="entry name" value="Capsule assembly protein Wzi"/>
    <property type="match status" value="1"/>
</dbReference>
<protein>
    <recommendedName>
        <fullName evidence="3">Capsule assembly protein Wzi</fullName>
    </recommendedName>
</protein>
<dbReference type="InterPro" id="IPR038636">
    <property type="entry name" value="Wzi_sf"/>
</dbReference>
<dbReference type="Proteomes" id="UP000006044">
    <property type="component" value="Unassembled WGS sequence"/>
</dbReference>
<proteinExistence type="predicted"/>
<dbReference type="OrthoDB" id="596512at2"/>
<dbReference type="STRING" id="742726.HMPREF9448_00993"/>
<dbReference type="eggNOG" id="ENOG502Z7XP">
    <property type="taxonomic scope" value="Bacteria"/>
</dbReference>
<dbReference type="RefSeq" id="WP_008861484.1">
    <property type="nucleotide sequence ID" value="NZ_JH815204.1"/>
</dbReference>